<dbReference type="AlphaFoldDB" id="A0A9J5XBY2"/>
<organism evidence="1 2">
    <name type="scientific">Solanum commersonii</name>
    <name type="common">Commerson's wild potato</name>
    <name type="synonym">Commerson's nightshade</name>
    <dbReference type="NCBI Taxonomy" id="4109"/>
    <lineage>
        <taxon>Eukaryota</taxon>
        <taxon>Viridiplantae</taxon>
        <taxon>Streptophyta</taxon>
        <taxon>Embryophyta</taxon>
        <taxon>Tracheophyta</taxon>
        <taxon>Spermatophyta</taxon>
        <taxon>Magnoliopsida</taxon>
        <taxon>eudicotyledons</taxon>
        <taxon>Gunneridae</taxon>
        <taxon>Pentapetalae</taxon>
        <taxon>asterids</taxon>
        <taxon>lamiids</taxon>
        <taxon>Solanales</taxon>
        <taxon>Solanaceae</taxon>
        <taxon>Solanoideae</taxon>
        <taxon>Solaneae</taxon>
        <taxon>Solanum</taxon>
    </lineage>
</organism>
<accession>A0A9J5XBY2</accession>
<feature type="non-terminal residue" evidence="1">
    <location>
        <position position="1"/>
    </location>
</feature>
<keyword evidence="2" id="KW-1185">Reference proteome</keyword>
<proteinExistence type="predicted"/>
<comment type="caution">
    <text evidence="1">The sequence shown here is derived from an EMBL/GenBank/DDBJ whole genome shotgun (WGS) entry which is preliminary data.</text>
</comment>
<evidence type="ECO:0000313" key="2">
    <source>
        <dbReference type="Proteomes" id="UP000824120"/>
    </source>
</evidence>
<dbReference type="EMBL" id="JACXVP010000009">
    <property type="protein sequence ID" value="KAG5585889.1"/>
    <property type="molecule type" value="Genomic_DNA"/>
</dbReference>
<protein>
    <submittedName>
        <fullName evidence="1">Uncharacterized protein</fullName>
    </submittedName>
</protein>
<evidence type="ECO:0000313" key="1">
    <source>
        <dbReference type="EMBL" id="KAG5585889.1"/>
    </source>
</evidence>
<gene>
    <name evidence="1" type="ORF">H5410_046323</name>
</gene>
<sequence>MFQWVGSETSHVGHFVPSGVGFHVTSIESWQAVALGNGCYGCGEIGHYVRDFRRAQCNLLEVVLRGRQCRSPRSLQGGAFGVAISTSGAHVEVGHGPSYDFVGWSEAKASCIPYLDAIS</sequence>
<dbReference type="Proteomes" id="UP000824120">
    <property type="component" value="Chromosome 9"/>
</dbReference>
<reference evidence="1 2" key="1">
    <citation type="submission" date="2020-09" db="EMBL/GenBank/DDBJ databases">
        <title>De no assembly of potato wild relative species, Solanum commersonii.</title>
        <authorList>
            <person name="Cho K."/>
        </authorList>
    </citation>
    <scope>NUCLEOTIDE SEQUENCE [LARGE SCALE GENOMIC DNA]</scope>
    <source>
        <strain evidence="1">LZ3.2</strain>
        <tissue evidence="1">Leaf</tissue>
    </source>
</reference>
<name>A0A9J5XBY2_SOLCO</name>